<accession>A0A1S4D8G7</accession>
<reference evidence="2" key="1">
    <citation type="journal article" date="2014" name="Nat. Commun.">
        <title>The tobacco genome sequence and its comparison with those of tomato and potato.</title>
        <authorList>
            <person name="Sierro N."/>
            <person name="Battey J.N."/>
            <person name="Ouadi S."/>
            <person name="Bakaher N."/>
            <person name="Bovet L."/>
            <person name="Willig A."/>
            <person name="Goepfert S."/>
            <person name="Peitsch M.C."/>
            <person name="Ivanov N.V."/>
        </authorList>
    </citation>
    <scope>NUCLEOTIDE SEQUENCE [LARGE SCALE GENOMIC DNA]</scope>
</reference>
<dbReference type="KEGG" id="nta:107826969"/>
<name>A0A1S4D8G7_TOBAC</name>
<feature type="region of interest" description="Disordered" evidence="1">
    <location>
        <begin position="97"/>
        <end position="138"/>
    </location>
</feature>
<feature type="compositionally biased region" description="Basic and acidic residues" evidence="1">
    <location>
        <begin position="114"/>
        <end position="127"/>
    </location>
</feature>
<dbReference type="AlphaFoldDB" id="A0A1S4D8G7"/>
<proteinExistence type="predicted"/>
<dbReference type="PaxDb" id="4097-A0A1S4D8G7"/>
<keyword evidence="2" id="KW-1185">Reference proteome</keyword>
<feature type="region of interest" description="Disordered" evidence="1">
    <location>
        <begin position="1"/>
        <end position="82"/>
    </location>
</feature>
<evidence type="ECO:0000256" key="1">
    <source>
        <dbReference type="SAM" id="MobiDB-lite"/>
    </source>
</evidence>
<dbReference type="OMA" id="FHKRECE"/>
<gene>
    <name evidence="3" type="primary">LOC107826969</name>
</gene>
<protein>
    <submittedName>
        <fullName evidence="3">Uncharacterized protein LOC107826969 isoform X1</fullName>
    </submittedName>
    <submittedName>
        <fullName evidence="3">Uncharacterized protein isoform X1</fullName>
    </submittedName>
</protein>
<dbReference type="RefSeq" id="XP_016509499.1">
    <property type="nucleotide sequence ID" value="XM_016654013.2"/>
</dbReference>
<reference evidence="3" key="2">
    <citation type="submission" date="2025-08" db="UniProtKB">
        <authorList>
            <consortium name="RefSeq"/>
        </authorList>
    </citation>
    <scope>IDENTIFICATION</scope>
    <source>
        <tissue evidence="3">Leaf</tissue>
    </source>
</reference>
<dbReference type="Proteomes" id="UP000790787">
    <property type="component" value="Chromosome 2"/>
</dbReference>
<dbReference type="RefSeq" id="XP_016509499.1">
    <property type="nucleotide sequence ID" value="XM_016654013.1"/>
</dbReference>
<organism evidence="2 3">
    <name type="scientific">Nicotiana tabacum</name>
    <name type="common">Common tobacco</name>
    <dbReference type="NCBI Taxonomy" id="4097"/>
    <lineage>
        <taxon>Eukaryota</taxon>
        <taxon>Viridiplantae</taxon>
        <taxon>Streptophyta</taxon>
        <taxon>Embryophyta</taxon>
        <taxon>Tracheophyta</taxon>
        <taxon>Spermatophyta</taxon>
        <taxon>Magnoliopsida</taxon>
        <taxon>eudicotyledons</taxon>
        <taxon>Gunneridae</taxon>
        <taxon>Pentapetalae</taxon>
        <taxon>asterids</taxon>
        <taxon>lamiids</taxon>
        <taxon>Solanales</taxon>
        <taxon>Solanaceae</taxon>
        <taxon>Nicotianoideae</taxon>
        <taxon>Nicotianeae</taxon>
        <taxon>Nicotiana</taxon>
    </lineage>
</organism>
<feature type="compositionally biased region" description="Basic and acidic residues" evidence="1">
    <location>
        <begin position="34"/>
        <end position="45"/>
    </location>
</feature>
<evidence type="ECO:0000313" key="3">
    <source>
        <dbReference type="RefSeq" id="XP_016509499.1"/>
    </source>
</evidence>
<dbReference type="OrthoDB" id="1712073at2759"/>
<evidence type="ECO:0000313" key="2">
    <source>
        <dbReference type="Proteomes" id="UP000790787"/>
    </source>
</evidence>
<feature type="compositionally biased region" description="Polar residues" evidence="1">
    <location>
        <begin position="7"/>
        <end position="18"/>
    </location>
</feature>
<dbReference type="GeneID" id="107826969"/>
<sequence>MEDSLTDIPNLNVSSSGDQEVEEQIQENVGEVSEENKDSKGKEEGGLINHLISNIMSPRAGDEEVEEQIQENVGEISEERKDSKEGGIINNFISNLMSPRAGDASNKGKNNFFDVKDEDNNKEDRASEQSGNNYGSGSGGIINNFISNIFHPTENAVEINQENSSREGQKGGVVQENETASVLDNIVSHLPTPLADDAVPATDEASILIHSIVHD</sequence>